<dbReference type="EMBL" id="UGTH01000001">
    <property type="protein sequence ID" value="SUB75926.1"/>
    <property type="molecule type" value="Genomic_DNA"/>
</dbReference>
<keyword evidence="1" id="KW-1133">Transmembrane helix</keyword>
<gene>
    <name evidence="2" type="ORF">NCTC11088_01730</name>
</gene>
<protein>
    <submittedName>
        <fullName evidence="2">Uncharacterized protein</fullName>
    </submittedName>
</protein>
<feature type="transmembrane region" description="Helical" evidence="1">
    <location>
        <begin position="74"/>
        <end position="97"/>
    </location>
</feature>
<reference evidence="2 3" key="1">
    <citation type="submission" date="2018-06" db="EMBL/GenBank/DDBJ databases">
        <authorList>
            <consortium name="Pathogen Informatics"/>
            <person name="Doyle S."/>
        </authorList>
    </citation>
    <scope>NUCLEOTIDE SEQUENCE [LARGE SCALE GENOMIC DNA]</scope>
    <source>
        <strain evidence="2 3">NCTC11088</strain>
    </source>
</reference>
<dbReference type="RefSeq" id="WP_004821381.1">
    <property type="nucleotide sequence ID" value="NZ_UGTH01000001.1"/>
</dbReference>
<proteinExistence type="predicted"/>
<sequence length="101" mass="10849">MSKIMELVGGNTEFIMLSIYAIVITIAVTIAISVVAKRLKFAKYLPGIFLITIGIFVLFSVINDLFNPANVNSIAIFLIGCSSGVISLLVALIFGIIQNGR</sequence>
<dbReference type="AlphaFoldDB" id="A0A379DD56"/>
<feature type="transmembrane region" description="Helical" evidence="1">
    <location>
        <begin position="14"/>
        <end position="36"/>
    </location>
</feature>
<evidence type="ECO:0000313" key="3">
    <source>
        <dbReference type="Proteomes" id="UP000254777"/>
    </source>
</evidence>
<feature type="transmembrane region" description="Helical" evidence="1">
    <location>
        <begin position="43"/>
        <end position="62"/>
    </location>
</feature>
<accession>A0A379DD56</accession>
<keyword evidence="1" id="KW-0472">Membrane</keyword>
<name>A0A379DD56_9FIRM</name>
<organism evidence="2 3">
    <name type="scientific">Peptoniphilus indolicus</name>
    <dbReference type="NCBI Taxonomy" id="33030"/>
    <lineage>
        <taxon>Bacteria</taxon>
        <taxon>Bacillati</taxon>
        <taxon>Bacillota</taxon>
        <taxon>Tissierellia</taxon>
        <taxon>Tissierellales</taxon>
        <taxon>Peptoniphilaceae</taxon>
        <taxon>Peptoniphilus</taxon>
    </lineage>
</organism>
<dbReference type="Proteomes" id="UP000254777">
    <property type="component" value="Unassembled WGS sequence"/>
</dbReference>
<evidence type="ECO:0000313" key="2">
    <source>
        <dbReference type="EMBL" id="SUB75926.1"/>
    </source>
</evidence>
<evidence type="ECO:0000256" key="1">
    <source>
        <dbReference type="SAM" id="Phobius"/>
    </source>
</evidence>
<keyword evidence="1" id="KW-0812">Transmembrane</keyword>